<accession>A0A3E1R7S0</accession>
<dbReference type="PANTHER" id="PTHR42852:SF17">
    <property type="entry name" value="THIOREDOXIN-LIKE PROTEIN HI_1115"/>
    <property type="match status" value="1"/>
</dbReference>
<gene>
    <name evidence="4" type="ORF">DIC66_20205</name>
</gene>
<evidence type="ECO:0000313" key="5">
    <source>
        <dbReference type="Proteomes" id="UP000260665"/>
    </source>
</evidence>
<organism evidence="4 5">
    <name type="scientific">Rhodoferax lacus</name>
    <dbReference type="NCBI Taxonomy" id="2184758"/>
    <lineage>
        <taxon>Bacteria</taxon>
        <taxon>Pseudomonadati</taxon>
        <taxon>Pseudomonadota</taxon>
        <taxon>Betaproteobacteria</taxon>
        <taxon>Burkholderiales</taxon>
        <taxon>Comamonadaceae</taxon>
        <taxon>Rhodoferax</taxon>
    </lineage>
</organism>
<feature type="region of interest" description="Disordered" evidence="2">
    <location>
        <begin position="1"/>
        <end position="21"/>
    </location>
</feature>
<dbReference type="Pfam" id="PF00578">
    <property type="entry name" value="AhpC-TSA"/>
    <property type="match status" value="1"/>
</dbReference>
<comment type="caution">
    <text evidence="4">The sequence shown here is derived from an EMBL/GenBank/DDBJ whole genome shotgun (WGS) entry which is preliminary data.</text>
</comment>
<dbReference type="GO" id="GO:0015036">
    <property type="term" value="F:disulfide oxidoreductase activity"/>
    <property type="evidence" value="ECO:0007669"/>
    <property type="project" value="UniProtKB-ARBA"/>
</dbReference>
<dbReference type="InterPro" id="IPR000866">
    <property type="entry name" value="AhpC/TSA"/>
</dbReference>
<dbReference type="Gene3D" id="3.40.30.10">
    <property type="entry name" value="Glutaredoxin"/>
    <property type="match status" value="1"/>
</dbReference>
<dbReference type="InterPro" id="IPR050553">
    <property type="entry name" value="Thioredoxin_ResA/DsbE_sf"/>
</dbReference>
<proteinExistence type="predicted"/>
<feature type="domain" description="Thioredoxin" evidence="3">
    <location>
        <begin position="67"/>
        <end position="206"/>
    </location>
</feature>
<sequence length="206" mass="22117">MAGPCAGPRQSGRSGTGRGHTLSMAGLRRRQATALLAAAVLAGRTVAATTATSVSAAGADAARWLPWPAERARPALRLPDLDGRVWDLTQEQGRPVVLNFWATWCEPCRAEMASFEVLQKQFQASGLKVVAVNFKEGQEPVRRFQKAQGLSLAMVRDSYGEAAQAWGVHTFPTTFVINPAGRPVLQAVGEVDWGSRAVLQKLQAVL</sequence>
<dbReference type="GO" id="GO:0016209">
    <property type="term" value="F:antioxidant activity"/>
    <property type="evidence" value="ECO:0007669"/>
    <property type="project" value="InterPro"/>
</dbReference>
<keyword evidence="5" id="KW-1185">Reference proteome</keyword>
<dbReference type="InterPro" id="IPR036249">
    <property type="entry name" value="Thioredoxin-like_sf"/>
</dbReference>
<dbReference type="PROSITE" id="PS00194">
    <property type="entry name" value="THIOREDOXIN_1"/>
    <property type="match status" value="1"/>
</dbReference>
<dbReference type="InterPro" id="IPR017937">
    <property type="entry name" value="Thioredoxin_CS"/>
</dbReference>
<name>A0A3E1R7S0_9BURK</name>
<evidence type="ECO:0000313" key="4">
    <source>
        <dbReference type="EMBL" id="RFO95082.1"/>
    </source>
</evidence>
<dbReference type="SUPFAM" id="SSF52833">
    <property type="entry name" value="Thioredoxin-like"/>
    <property type="match status" value="1"/>
</dbReference>
<dbReference type="PANTHER" id="PTHR42852">
    <property type="entry name" value="THIOL:DISULFIDE INTERCHANGE PROTEIN DSBE"/>
    <property type="match status" value="1"/>
</dbReference>
<dbReference type="PROSITE" id="PS51352">
    <property type="entry name" value="THIOREDOXIN_2"/>
    <property type="match status" value="1"/>
</dbReference>
<dbReference type="EMBL" id="QFZK01000023">
    <property type="protein sequence ID" value="RFO95082.1"/>
    <property type="molecule type" value="Genomic_DNA"/>
</dbReference>
<dbReference type="AlphaFoldDB" id="A0A3E1R7S0"/>
<evidence type="ECO:0000256" key="2">
    <source>
        <dbReference type="SAM" id="MobiDB-lite"/>
    </source>
</evidence>
<evidence type="ECO:0000256" key="1">
    <source>
        <dbReference type="ARBA" id="ARBA00023284"/>
    </source>
</evidence>
<dbReference type="InterPro" id="IPR013766">
    <property type="entry name" value="Thioredoxin_domain"/>
</dbReference>
<dbReference type="Proteomes" id="UP000260665">
    <property type="component" value="Unassembled WGS sequence"/>
</dbReference>
<evidence type="ECO:0000259" key="3">
    <source>
        <dbReference type="PROSITE" id="PS51352"/>
    </source>
</evidence>
<reference evidence="4 5" key="1">
    <citation type="submission" date="2018-05" db="EMBL/GenBank/DDBJ databases">
        <title>Rhodoferax soyangensis sp.nov., isolated from an oligotrophic freshwater lake.</title>
        <authorList>
            <person name="Park M."/>
        </authorList>
    </citation>
    <scope>NUCLEOTIDE SEQUENCE [LARGE SCALE GENOMIC DNA]</scope>
    <source>
        <strain evidence="4 5">IMCC26218</strain>
    </source>
</reference>
<protein>
    <recommendedName>
        <fullName evidence="3">Thioredoxin domain-containing protein</fullName>
    </recommendedName>
</protein>
<dbReference type="CDD" id="cd02966">
    <property type="entry name" value="TlpA_like_family"/>
    <property type="match status" value="1"/>
</dbReference>
<keyword evidence="1" id="KW-0676">Redox-active center</keyword>